<protein>
    <submittedName>
        <fullName evidence="1">Uncharacterized protein</fullName>
    </submittedName>
</protein>
<dbReference type="PANTHER" id="PTHR35617">
    <property type="entry name" value="PHAGE_INTEGRASE DOMAIN-CONTAINING PROTEIN"/>
    <property type="match status" value="1"/>
</dbReference>
<proteinExistence type="predicted"/>
<dbReference type="PANTHER" id="PTHR35617:SF3">
    <property type="entry name" value="CORE-BINDING (CB) DOMAIN-CONTAINING PROTEIN"/>
    <property type="match status" value="1"/>
</dbReference>
<comment type="caution">
    <text evidence="1">The sequence shown here is derived from an EMBL/GenBank/DDBJ whole genome shotgun (WGS) entry which is preliminary data.</text>
</comment>
<organism evidence="1 2">
    <name type="scientific">Cirrhinus mrigala</name>
    <name type="common">Mrigala</name>
    <dbReference type="NCBI Taxonomy" id="683832"/>
    <lineage>
        <taxon>Eukaryota</taxon>
        <taxon>Metazoa</taxon>
        <taxon>Chordata</taxon>
        <taxon>Craniata</taxon>
        <taxon>Vertebrata</taxon>
        <taxon>Euteleostomi</taxon>
        <taxon>Actinopterygii</taxon>
        <taxon>Neopterygii</taxon>
        <taxon>Teleostei</taxon>
        <taxon>Ostariophysi</taxon>
        <taxon>Cypriniformes</taxon>
        <taxon>Cyprinidae</taxon>
        <taxon>Labeoninae</taxon>
        <taxon>Labeonini</taxon>
        <taxon>Cirrhinus</taxon>
    </lineage>
</organism>
<dbReference type="Proteomes" id="UP001529510">
    <property type="component" value="Unassembled WGS sequence"/>
</dbReference>
<accession>A0ABD0PH48</accession>
<reference evidence="1 2" key="1">
    <citation type="submission" date="2024-05" db="EMBL/GenBank/DDBJ databases">
        <title>Genome sequencing and assembly of Indian major carp, Cirrhinus mrigala (Hamilton, 1822).</title>
        <authorList>
            <person name="Mohindra V."/>
            <person name="Chowdhury L.M."/>
            <person name="Lal K."/>
            <person name="Jena J.K."/>
        </authorList>
    </citation>
    <scope>NUCLEOTIDE SEQUENCE [LARGE SCALE GENOMIC DNA]</scope>
    <source>
        <strain evidence="1">CM1030</strain>
        <tissue evidence="1">Blood</tissue>
    </source>
</reference>
<dbReference type="AlphaFoldDB" id="A0ABD0PH48"/>
<feature type="non-terminal residue" evidence="1">
    <location>
        <position position="1"/>
    </location>
</feature>
<dbReference type="EMBL" id="JAMKFB020000016">
    <property type="protein sequence ID" value="KAL0173090.1"/>
    <property type="molecule type" value="Genomic_DNA"/>
</dbReference>
<evidence type="ECO:0000313" key="2">
    <source>
        <dbReference type="Proteomes" id="UP001529510"/>
    </source>
</evidence>
<sequence>LEFLQDRFSAGLAHSILKIYVAAISVYHAPPGGSSVGRNPLVTSFLCGALRPLVRPRVLPWDLAVVLEPLCRPPFEPIEESSDYHLTIKTVLLLALTSLKRVGDLQALSVAPSHLDFAPGMAKAFLCSRPG</sequence>
<keyword evidence="2" id="KW-1185">Reference proteome</keyword>
<gene>
    <name evidence="1" type="ORF">M9458_033401</name>
</gene>
<feature type="non-terminal residue" evidence="1">
    <location>
        <position position="131"/>
    </location>
</feature>
<name>A0ABD0PH48_CIRMR</name>
<evidence type="ECO:0000313" key="1">
    <source>
        <dbReference type="EMBL" id="KAL0173090.1"/>
    </source>
</evidence>